<dbReference type="EMBL" id="JBHTAX010000001">
    <property type="protein sequence ID" value="MFC7189671.1"/>
    <property type="molecule type" value="Genomic_DNA"/>
</dbReference>
<gene>
    <name evidence="1" type="ORF">ACFQL7_07250</name>
</gene>
<proteinExistence type="predicted"/>
<evidence type="ECO:0000313" key="1">
    <source>
        <dbReference type="EMBL" id="MFC7189671.1"/>
    </source>
</evidence>
<protein>
    <submittedName>
        <fullName evidence="1">Uncharacterized protein</fullName>
    </submittedName>
</protein>
<accession>A0ABD5YNI3</accession>
<dbReference type="Proteomes" id="UP001596417">
    <property type="component" value="Unassembled WGS sequence"/>
</dbReference>
<keyword evidence="2" id="KW-1185">Reference proteome</keyword>
<evidence type="ECO:0000313" key="2">
    <source>
        <dbReference type="Proteomes" id="UP001596417"/>
    </source>
</evidence>
<dbReference type="GeneID" id="76199231"/>
<organism evidence="1 2">
    <name type="scientific">Halocatena marina</name>
    <dbReference type="NCBI Taxonomy" id="2934937"/>
    <lineage>
        <taxon>Archaea</taxon>
        <taxon>Methanobacteriati</taxon>
        <taxon>Methanobacteriota</taxon>
        <taxon>Stenosarchaea group</taxon>
        <taxon>Halobacteria</taxon>
        <taxon>Halobacteriales</taxon>
        <taxon>Natronomonadaceae</taxon>
        <taxon>Halocatena</taxon>
    </lineage>
</organism>
<sequence length="190" mass="20858">MKRRDFLTGGAAIVCGTGVANAAGGWNTVQPQIEPESGVGSIHRSSTQYVVDDLGTTDQVFSGRFITEPPERRVFTDAAVNDGSETFQQPIEVTNFDTEFLLLFEARMATEDRFGVYSRFSPEWIGWRTVSLPLSTHPWGEIGPEHSDAEALVYTGLMRFSSDATPSSGRAVVYNSEGTAIRKRFSISSH</sequence>
<comment type="caution">
    <text evidence="1">The sequence shown here is derived from an EMBL/GenBank/DDBJ whole genome shotgun (WGS) entry which is preliminary data.</text>
</comment>
<dbReference type="RefSeq" id="WP_264554825.1">
    <property type="nucleotide sequence ID" value="NZ_CP109979.1"/>
</dbReference>
<dbReference type="AlphaFoldDB" id="A0ABD5YNI3"/>
<name>A0ABD5YNI3_9EURY</name>
<reference evidence="1 2" key="1">
    <citation type="journal article" date="2019" name="Int. J. Syst. Evol. Microbiol.">
        <title>The Global Catalogue of Microorganisms (GCM) 10K type strain sequencing project: providing services to taxonomists for standard genome sequencing and annotation.</title>
        <authorList>
            <consortium name="The Broad Institute Genomics Platform"/>
            <consortium name="The Broad Institute Genome Sequencing Center for Infectious Disease"/>
            <person name="Wu L."/>
            <person name="Ma J."/>
        </authorList>
    </citation>
    <scope>NUCLEOTIDE SEQUENCE [LARGE SCALE GENOMIC DNA]</scope>
    <source>
        <strain evidence="1 2">RDMS1</strain>
    </source>
</reference>